<accession>A0ABR3NPA3</accession>
<evidence type="ECO:0000313" key="1">
    <source>
        <dbReference type="EMBL" id="KAL1278861.1"/>
    </source>
</evidence>
<keyword evidence="2" id="KW-1185">Reference proteome</keyword>
<dbReference type="EMBL" id="JAYMGO010000003">
    <property type="protein sequence ID" value="KAL1278861.1"/>
    <property type="molecule type" value="Genomic_DNA"/>
</dbReference>
<organism evidence="1 2">
    <name type="scientific">Cirrhinus molitorella</name>
    <name type="common">mud carp</name>
    <dbReference type="NCBI Taxonomy" id="172907"/>
    <lineage>
        <taxon>Eukaryota</taxon>
        <taxon>Metazoa</taxon>
        <taxon>Chordata</taxon>
        <taxon>Craniata</taxon>
        <taxon>Vertebrata</taxon>
        <taxon>Euteleostomi</taxon>
        <taxon>Actinopterygii</taxon>
        <taxon>Neopterygii</taxon>
        <taxon>Teleostei</taxon>
        <taxon>Ostariophysi</taxon>
        <taxon>Cypriniformes</taxon>
        <taxon>Cyprinidae</taxon>
        <taxon>Labeoninae</taxon>
        <taxon>Labeonini</taxon>
        <taxon>Cirrhinus</taxon>
    </lineage>
</organism>
<gene>
    <name evidence="1" type="ORF">QQF64_025534</name>
</gene>
<sequence>MKGDRNLSFQTLSLQIDGQLFMSAPANPDTRDEWRVQSGDVTLRLFILPRFSPGWFGGTEEKLGSCGQRGCRLSSEADEEDRLRSFEGSLVSPSPLSRNAPTNNRSLLLDFHQLIRHPGSRSDVPSILMCQANTCGPFVLVNWGRAEHCGSLRICQLWHRLSAVNGSHRAVLLKRLFHYPERGWCDFGPVALSLTPSAARPKIIVHSLKMF</sequence>
<name>A0ABR3NPA3_9TELE</name>
<proteinExistence type="predicted"/>
<evidence type="ECO:0000313" key="2">
    <source>
        <dbReference type="Proteomes" id="UP001558613"/>
    </source>
</evidence>
<reference evidence="1 2" key="1">
    <citation type="submission" date="2023-09" db="EMBL/GenBank/DDBJ databases">
        <authorList>
            <person name="Wang M."/>
        </authorList>
    </citation>
    <scope>NUCLEOTIDE SEQUENCE [LARGE SCALE GENOMIC DNA]</scope>
    <source>
        <strain evidence="1">GT-2023</strain>
        <tissue evidence="1">Liver</tissue>
    </source>
</reference>
<dbReference type="Proteomes" id="UP001558613">
    <property type="component" value="Unassembled WGS sequence"/>
</dbReference>
<comment type="caution">
    <text evidence="1">The sequence shown here is derived from an EMBL/GenBank/DDBJ whole genome shotgun (WGS) entry which is preliminary data.</text>
</comment>
<protein>
    <submittedName>
        <fullName evidence="1">Uncharacterized protein</fullName>
    </submittedName>
</protein>